<name>V4J683_PSEL2</name>
<dbReference type="InterPro" id="IPR000192">
    <property type="entry name" value="Aminotrans_V_dom"/>
</dbReference>
<accession>V4J683</accession>
<dbReference type="GO" id="GO:0016829">
    <property type="term" value="F:lyase activity"/>
    <property type="evidence" value="ECO:0007669"/>
    <property type="project" value="UniProtKB-KW"/>
</dbReference>
<evidence type="ECO:0000313" key="4">
    <source>
        <dbReference type="Proteomes" id="UP000017820"/>
    </source>
</evidence>
<dbReference type="Proteomes" id="UP000017820">
    <property type="component" value="Unassembled WGS sequence"/>
</dbReference>
<gene>
    <name evidence="3" type="ORF">PL2TA16_01916</name>
</gene>
<keyword evidence="3" id="KW-0456">Lyase</keyword>
<dbReference type="EMBL" id="AUSV01000134">
    <property type="protein sequence ID" value="ESP90812.1"/>
    <property type="molecule type" value="Genomic_DNA"/>
</dbReference>
<dbReference type="InterPro" id="IPR015424">
    <property type="entry name" value="PyrdxlP-dep_Trfase"/>
</dbReference>
<dbReference type="Gene3D" id="3.40.640.10">
    <property type="entry name" value="Type I PLP-dependent aspartate aminotransferase-like (Major domain)"/>
    <property type="match status" value="1"/>
</dbReference>
<sequence length="500" mass="55599">MLELESYFKQFRTHTIGTDLISPNGHQVVYADWTASGKLYQPIESFITTQLGPYVANTHTHTSLTGSTMTLAYEEARATIKKHVNASEQDMLIAGGSGVTSLINKLQRLMGLRNHSAKKQTSTSENDKPLVLVTHMEHHSNHTSWNECDVTVEIIPPNEQGTPCLNQLALLLDKYQDRTLKIGSFTACSNVTGIFTPYREMAKLLHRAGGYCFVDFAASAPYVDIDMHPKDDKLAYLDAVFISAHKFLGGPGACGIMVFNQSLCVHDIPDNPGGGTVDWTTPWGEQRYVKNIESREDGGTPPFLQMIKAALAIKLKEQMSTEKIHIRELSIANYIYSALVEHNNVVVLEPKSRSRLSMISFYIPDLHHNLVVKLLCDRFGIQARGGCACAGTYGHYLLGIDKAQSKVITDKIDAGEAASKPGWVRISLHPINTDREIKFVVKAIKDIAKHGKTWQYDYICDTETGEFASYRGDVAPVSLSSFSALMKPKPTFWKAIFQRL</sequence>
<comment type="caution">
    <text evidence="3">The sequence shown here is derived from an EMBL/GenBank/DDBJ whole genome shotgun (WGS) entry which is preliminary data.</text>
</comment>
<dbReference type="PANTHER" id="PTHR43586:SF8">
    <property type="entry name" value="CYSTEINE DESULFURASE 1, CHLOROPLASTIC"/>
    <property type="match status" value="1"/>
</dbReference>
<dbReference type="PANTHER" id="PTHR43586">
    <property type="entry name" value="CYSTEINE DESULFURASE"/>
    <property type="match status" value="1"/>
</dbReference>
<dbReference type="Pfam" id="PF00266">
    <property type="entry name" value="Aminotran_5"/>
    <property type="match status" value="1"/>
</dbReference>
<evidence type="ECO:0000313" key="3">
    <source>
        <dbReference type="EMBL" id="ESP90812.1"/>
    </source>
</evidence>
<evidence type="ECO:0000256" key="1">
    <source>
        <dbReference type="ARBA" id="ARBA00022898"/>
    </source>
</evidence>
<organism evidence="3 4">
    <name type="scientific">Pseudoalteromonas luteoviolacea (strain 2ta16)</name>
    <dbReference type="NCBI Taxonomy" id="1353533"/>
    <lineage>
        <taxon>Bacteria</taxon>
        <taxon>Pseudomonadati</taxon>
        <taxon>Pseudomonadota</taxon>
        <taxon>Gammaproteobacteria</taxon>
        <taxon>Alteromonadales</taxon>
        <taxon>Pseudoalteromonadaceae</taxon>
        <taxon>Pseudoalteromonas</taxon>
    </lineage>
</organism>
<dbReference type="Gene3D" id="3.90.1150.10">
    <property type="entry name" value="Aspartate Aminotransferase, domain 1"/>
    <property type="match status" value="1"/>
</dbReference>
<reference evidence="3 4" key="1">
    <citation type="submission" date="2013-07" db="EMBL/GenBank/DDBJ databases">
        <title>Draft genome sequence of Pseudoalteromonas luteoviolacea 2ta16.</title>
        <authorList>
            <person name="Allen E.E."/>
            <person name="Azam F."/>
            <person name="Podell S."/>
        </authorList>
    </citation>
    <scope>NUCLEOTIDE SEQUENCE [LARGE SCALE GENOMIC DNA]</scope>
    <source>
        <strain evidence="3 4">2ta16</strain>
    </source>
</reference>
<proteinExistence type="predicted"/>
<feature type="domain" description="Aminotransferase class V" evidence="2">
    <location>
        <begin position="29"/>
        <end position="438"/>
    </location>
</feature>
<dbReference type="RefSeq" id="WP_023402169.1">
    <property type="nucleotide sequence ID" value="NZ_AUSV01000134.1"/>
</dbReference>
<dbReference type="InterPro" id="IPR015422">
    <property type="entry name" value="PyrdxlP-dep_Trfase_small"/>
</dbReference>
<dbReference type="PATRIC" id="fig|1353533.3.peg.5357"/>
<evidence type="ECO:0000259" key="2">
    <source>
        <dbReference type="Pfam" id="PF00266"/>
    </source>
</evidence>
<dbReference type="AlphaFoldDB" id="V4J683"/>
<dbReference type="SUPFAM" id="SSF53383">
    <property type="entry name" value="PLP-dependent transferases"/>
    <property type="match status" value="1"/>
</dbReference>
<keyword evidence="1" id="KW-0663">Pyridoxal phosphate</keyword>
<dbReference type="InterPro" id="IPR015421">
    <property type="entry name" value="PyrdxlP-dep_Trfase_major"/>
</dbReference>
<protein>
    <submittedName>
        <fullName evidence="3">Selenocysteine lyase</fullName>
    </submittedName>
</protein>